<evidence type="ECO:0000256" key="1">
    <source>
        <dbReference type="SAM" id="SignalP"/>
    </source>
</evidence>
<evidence type="ECO:0000313" key="3">
    <source>
        <dbReference type="Proteomes" id="UP001429564"/>
    </source>
</evidence>
<evidence type="ECO:0000313" key="2">
    <source>
        <dbReference type="EMBL" id="NIZ59847.1"/>
    </source>
</evidence>
<organism evidence="2 3">
    <name type="scientific">Parasedimentitalea denitrificans</name>
    <dbReference type="NCBI Taxonomy" id="2211118"/>
    <lineage>
        <taxon>Bacteria</taxon>
        <taxon>Pseudomonadati</taxon>
        <taxon>Pseudomonadota</taxon>
        <taxon>Alphaproteobacteria</taxon>
        <taxon>Rhodobacterales</taxon>
        <taxon>Paracoccaceae</taxon>
        <taxon>Parasedimentitalea</taxon>
    </lineage>
</organism>
<reference evidence="2 3" key="1">
    <citation type="submission" date="2018-05" db="EMBL/GenBank/DDBJ databases">
        <authorList>
            <person name="Zhang Y.-J."/>
        </authorList>
    </citation>
    <scope>NUCLEOTIDE SEQUENCE [LARGE SCALE GENOMIC DNA]</scope>
    <source>
        <strain evidence="2 3">CY04</strain>
    </source>
</reference>
<feature type="signal peptide" evidence="1">
    <location>
        <begin position="1"/>
        <end position="24"/>
    </location>
</feature>
<feature type="chain" id="PRO_5047543996" evidence="1">
    <location>
        <begin position="25"/>
        <end position="65"/>
    </location>
</feature>
<gene>
    <name evidence="2" type="ORF">DL239_02525</name>
</gene>
<dbReference type="Proteomes" id="UP001429564">
    <property type="component" value="Unassembled WGS sequence"/>
</dbReference>
<protein>
    <submittedName>
        <fullName evidence="2">Uncharacterized protein</fullName>
    </submittedName>
</protein>
<comment type="caution">
    <text evidence="2">The sequence shown here is derived from an EMBL/GenBank/DDBJ whole genome shotgun (WGS) entry which is preliminary data.</text>
</comment>
<keyword evidence="3" id="KW-1185">Reference proteome</keyword>
<name>A0ABX0W5C7_9RHOB</name>
<proteinExistence type="predicted"/>
<dbReference type="EMBL" id="QHLQ01000001">
    <property type="protein sequence ID" value="NIZ59847.1"/>
    <property type="molecule type" value="Genomic_DNA"/>
</dbReference>
<sequence>MVSKVSRYCALLVGLMAVGQISRAEGTPIPVLDVRDEAYWICAGENKSAELTVLCAILVTLQQRK</sequence>
<keyword evidence="1" id="KW-0732">Signal</keyword>
<accession>A0ABX0W5C7</accession>